<evidence type="ECO:0000313" key="6">
    <source>
        <dbReference type="Proteomes" id="UP000663855"/>
    </source>
</evidence>
<dbReference type="EMBL" id="CAJOBJ010000043">
    <property type="protein sequence ID" value="CAF3787837.1"/>
    <property type="molecule type" value="Genomic_DNA"/>
</dbReference>
<dbReference type="Proteomes" id="UP000681967">
    <property type="component" value="Unassembled WGS sequence"/>
</dbReference>
<dbReference type="Proteomes" id="UP000681720">
    <property type="component" value="Unassembled WGS sequence"/>
</dbReference>
<dbReference type="Gene3D" id="2.60.120.260">
    <property type="entry name" value="Galactose-binding domain-like"/>
    <property type="match status" value="1"/>
</dbReference>
<dbReference type="InterPro" id="IPR008902">
    <property type="entry name" value="Rhamnosid_concanavalin"/>
</dbReference>
<name>A0A814TZR2_9BILA</name>
<dbReference type="EMBL" id="CAJNOV010004182">
    <property type="protein sequence ID" value="CAF1165063.1"/>
    <property type="molecule type" value="Genomic_DNA"/>
</dbReference>
<dbReference type="Proteomes" id="UP000663855">
    <property type="component" value="Unassembled WGS sequence"/>
</dbReference>
<evidence type="ECO:0000313" key="2">
    <source>
        <dbReference type="EMBL" id="CAF1165063.1"/>
    </source>
</evidence>
<protein>
    <recommendedName>
        <fullName evidence="1">Alpha-L-rhamnosidase concanavalin-like domain-containing protein</fullName>
    </recommendedName>
</protein>
<dbReference type="Proteomes" id="UP000663824">
    <property type="component" value="Unassembled WGS sequence"/>
</dbReference>
<comment type="caution">
    <text evidence="2">The sequence shown here is derived from an EMBL/GenBank/DDBJ whole genome shotgun (WGS) entry which is preliminary data.</text>
</comment>
<dbReference type="Pfam" id="PF05592">
    <property type="entry name" value="Bac_rhamnosid"/>
    <property type="match status" value="1"/>
</dbReference>
<dbReference type="EMBL" id="CAJNRE010017220">
    <property type="protein sequence ID" value="CAF2152683.1"/>
    <property type="molecule type" value="Genomic_DNA"/>
</dbReference>
<feature type="domain" description="Alpha-L-rhamnosidase concanavalin-like" evidence="1">
    <location>
        <begin position="51"/>
        <end position="100"/>
    </location>
</feature>
<organism evidence="2 6">
    <name type="scientific">Rotaria magnacalcarata</name>
    <dbReference type="NCBI Taxonomy" id="392030"/>
    <lineage>
        <taxon>Eukaryota</taxon>
        <taxon>Metazoa</taxon>
        <taxon>Spiralia</taxon>
        <taxon>Gnathifera</taxon>
        <taxon>Rotifera</taxon>
        <taxon>Eurotatoria</taxon>
        <taxon>Bdelloidea</taxon>
        <taxon>Philodinida</taxon>
        <taxon>Philodinidae</taxon>
        <taxon>Rotaria</taxon>
    </lineage>
</organism>
<dbReference type="AlphaFoldDB" id="A0A814TZR2"/>
<evidence type="ECO:0000313" key="5">
    <source>
        <dbReference type="EMBL" id="CAF3787837.1"/>
    </source>
</evidence>
<evidence type="ECO:0000313" key="3">
    <source>
        <dbReference type="EMBL" id="CAF2152683.1"/>
    </source>
</evidence>
<evidence type="ECO:0000259" key="1">
    <source>
        <dbReference type="Pfam" id="PF05592"/>
    </source>
</evidence>
<proteinExistence type="predicted"/>
<evidence type="ECO:0000313" key="4">
    <source>
        <dbReference type="EMBL" id="CAF3786247.1"/>
    </source>
</evidence>
<sequence length="153" mass="16951">MVNCLILVKILLDGVDDLHSMLQNRLLSNCCATKNFDIHLKKNDIDFTGLYYENLAAIAAIDTVILDGTGNEAFEPLFTYHGFRYLIVHECDNINKDNIECHNAHSETKLTGNFTAMVSDNRLPDSAVRDMVPLTVGFSPADPNCGTPYVTIA</sequence>
<dbReference type="EMBL" id="CAJOBH010000370">
    <property type="protein sequence ID" value="CAF3786247.1"/>
    <property type="molecule type" value="Genomic_DNA"/>
</dbReference>
<reference evidence="2" key="1">
    <citation type="submission" date="2021-02" db="EMBL/GenBank/DDBJ databases">
        <authorList>
            <person name="Nowell W R."/>
        </authorList>
    </citation>
    <scope>NUCLEOTIDE SEQUENCE</scope>
</reference>
<accession>A0A814TZR2</accession>
<gene>
    <name evidence="4" type="ORF">BYL167_LOCUS2196</name>
    <name evidence="2" type="ORF">CJN711_LOCUS10210</name>
    <name evidence="5" type="ORF">GIL414_LOCUS380</name>
    <name evidence="3" type="ORF">MBJ925_LOCUS31570</name>
</gene>